<dbReference type="Gene3D" id="2.130.10.10">
    <property type="entry name" value="YVTN repeat-like/Quinoprotein amine dehydrogenase"/>
    <property type="match status" value="1"/>
</dbReference>
<dbReference type="SMART" id="SM00320">
    <property type="entry name" value="WD40"/>
    <property type="match status" value="6"/>
</dbReference>
<dbReference type="PROSITE" id="PS00678">
    <property type="entry name" value="WD_REPEATS_1"/>
    <property type="match status" value="1"/>
</dbReference>
<evidence type="ECO:0000256" key="8">
    <source>
        <dbReference type="ARBA" id="ARBA00022927"/>
    </source>
</evidence>
<dbReference type="Gene3D" id="1.25.40.470">
    <property type="match status" value="1"/>
</dbReference>
<dbReference type="InterPro" id="IPR020472">
    <property type="entry name" value="WD40_PAC1"/>
</dbReference>
<protein>
    <submittedName>
        <fullName evidence="16">Coatomer subunit alpha (CopA)</fullName>
    </submittedName>
</protein>
<dbReference type="InterPro" id="IPR015943">
    <property type="entry name" value="WD40/YVTN_repeat-like_dom_sf"/>
</dbReference>
<keyword evidence="6" id="KW-0677">Repeat</keyword>
<evidence type="ECO:0000256" key="7">
    <source>
        <dbReference type="ARBA" id="ARBA00022892"/>
    </source>
</evidence>
<feature type="domain" description="COPA/B TPR" evidence="15">
    <location>
        <begin position="635"/>
        <end position="781"/>
    </location>
</feature>
<feature type="domain" description="COPA/B second beta-propeller" evidence="13">
    <location>
        <begin position="373"/>
        <end position="609"/>
    </location>
</feature>
<feature type="repeat" description="WD" evidence="11">
    <location>
        <begin position="207"/>
        <end position="248"/>
    </location>
</feature>
<feature type="repeat" description="WD" evidence="11">
    <location>
        <begin position="143"/>
        <end position="177"/>
    </location>
</feature>
<dbReference type="Pfam" id="PF04053">
    <property type="entry name" value="B-prop_COPA_B_2nd"/>
    <property type="match status" value="1"/>
</dbReference>
<evidence type="ECO:0000259" key="14">
    <source>
        <dbReference type="Pfam" id="PF06957"/>
    </source>
</evidence>
<organism evidence="16 17">
    <name type="scientific">Paratrimastix pyriformis</name>
    <dbReference type="NCBI Taxonomy" id="342808"/>
    <lineage>
        <taxon>Eukaryota</taxon>
        <taxon>Metamonada</taxon>
        <taxon>Preaxostyla</taxon>
        <taxon>Paratrimastigidae</taxon>
        <taxon>Paratrimastix</taxon>
    </lineage>
</organism>
<feature type="region of interest" description="Disordered" evidence="12">
    <location>
        <begin position="791"/>
        <end position="815"/>
    </location>
</feature>
<dbReference type="InterPro" id="IPR019775">
    <property type="entry name" value="WD40_repeat_CS"/>
</dbReference>
<dbReference type="SUPFAM" id="SSF50978">
    <property type="entry name" value="WD40 repeat-like"/>
    <property type="match status" value="1"/>
</dbReference>
<comment type="subcellular location">
    <subcellularLocation>
        <location evidence="2">Cytoplasm</location>
    </subcellularLocation>
    <subcellularLocation>
        <location evidence="1">Golgi apparatus membrane</location>
        <topology evidence="1">Peripheral membrane protein</topology>
        <orientation evidence="1">Cytoplasmic side</orientation>
    </subcellularLocation>
</comment>
<evidence type="ECO:0000256" key="1">
    <source>
        <dbReference type="ARBA" id="ARBA00004255"/>
    </source>
</evidence>
<name>A0ABQ8UL54_9EUKA</name>
<dbReference type="CDD" id="cd00200">
    <property type="entry name" value="WD40"/>
    <property type="match status" value="1"/>
</dbReference>
<gene>
    <name evidence="16" type="ORF">PAPYR_4014</name>
</gene>
<dbReference type="PROSITE" id="PS50294">
    <property type="entry name" value="WD_REPEATS_REGION"/>
    <property type="match status" value="4"/>
</dbReference>
<evidence type="ECO:0000313" key="17">
    <source>
        <dbReference type="Proteomes" id="UP001141327"/>
    </source>
</evidence>
<dbReference type="PANTHER" id="PTHR19876:SF1">
    <property type="entry name" value="COATOMER SUBUNIT ALPHA"/>
    <property type="match status" value="1"/>
</dbReference>
<dbReference type="InterPro" id="IPR056176">
    <property type="entry name" value="TPR_COPA_B"/>
</dbReference>
<evidence type="ECO:0000256" key="9">
    <source>
        <dbReference type="ARBA" id="ARBA00023034"/>
    </source>
</evidence>
<keyword evidence="8" id="KW-0653">Protein transport</keyword>
<proteinExistence type="predicted"/>
<dbReference type="InterPro" id="IPR001680">
    <property type="entry name" value="WD40_rpt"/>
</dbReference>
<reference evidence="16" key="1">
    <citation type="journal article" date="2022" name="bioRxiv">
        <title>Genomics of Preaxostyla Flagellates Illuminates Evolutionary Transitions and the Path Towards Mitochondrial Loss.</title>
        <authorList>
            <person name="Novak L.V.F."/>
            <person name="Treitli S.C."/>
            <person name="Pyrih J."/>
            <person name="Halakuc P."/>
            <person name="Pipaliya S.V."/>
            <person name="Vacek V."/>
            <person name="Brzon O."/>
            <person name="Soukal P."/>
            <person name="Eme L."/>
            <person name="Dacks J.B."/>
            <person name="Karnkowska A."/>
            <person name="Elias M."/>
            <person name="Hampl V."/>
        </authorList>
    </citation>
    <scope>NUCLEOTIDE SEQUENCE</scope>
    <source>
        <strain evidence="16">RCP-MX</strain>
    </source>
</reference>
<feature type="compositionally biased region" description="Pro residues" evidence="12">
    <location>
        <begin position="796"/>
        <end position="811"/>
    </location>
</feature>
<comment type="caution">
    <text evidence="16">The sequence shown here is derived from an EMBL/GenBank/DDBJ whole genome shotgun (WGS) entry which is preliminary data.</text>
</comment>
<dbReference type="Proteomes" id="UP001141327">
    <property type="component" value="Unassembled WGS sequence"/>
</dbReference>
<evidence type="ECO:0000256" key="10">
    <source>
        <dbReference type="ARBA" id="ARBA00023136"/>
    </source>
</evidence>
<dbReference type="InterPro" id="IPR036322">
    <property type="entry name" value="WD40_repeat_dom_sf"/>
</dbReference>
<evidence type="ECO:0000259" key="13">
    <source>
        <dbReference type="Pfam" id="PF04053"/>
    </source>
</evidence>
<evidence type="ECO:0000256" key="11">
    <source>
        <dbReference type="PROSITE-ProRule" id="PRU00221"/>
    </source>
</evidence>
<evidence type="ECO:0000256" key="12">
    <source>
        <dbReference type="SAM" id="MobiDB-lite"/>
    </source>
</evidence>
<dbReference type="Pfam" id="PF00400">
    <property type="entry name" value="WD40"/>
    <property type="match status" value="5"/>
</dbReference>
<evidence type="ECO:0000256" key="3">
    <source>
        <dbReference type="ARBA" id="ARBA00022448"/>
    </source>
</evidence>
<dbReference type="SUPFAM" id="SSF51004">
    <property type="entry name" value="C-terminal (heme d1) domain of cytochrome cd1-nitrite reductase"/>
    <property type="match status" value="1"/>
</dbReference>
<keyword evidence="10" id="KW-0472">Membrane</keyword>
<feature type="compositionally biased region" description="Low complexity" evidence="12">
    <location>
        <begin position="985"/>
        <end position="996"/>
    </location>
</feature>
<accession>A0ABQ8UL54</accession>
<evidence type="ECO:0000256" key="4">
    <source>
        <dbReference type="ARBA" id="ARBA00022490"/>
    </source>
</evidence>
<dbReference type="EMBL" id="JAPMOS010000016">
    <property type="protein sequence ID" value="KAJ4459943.1"/>
    <property type="molecule type" value="Genomic_DNA"/>
</dbReference>
<dbReference type="Pfam" id="PF06957">
    <property type="entry name" value="COPI_C"/>
    <property type="match status" value="1"/>
</dbReference>
<keyword evidence="3" id="KW-0813">Transport</keyword>
<dbReference type="Pfam" id="PF23953">
    <property type="entry name" value="TPR_COPA_B"/>
    <property type="match status" value="1"/>
</dbReference>
<feature type="compositionally biased region" description="Acidic residues" evidence="12">
    <location>
        <begin position="972"/>
        <end position="981"/>
    </location>
</feature>
<evidence type="ECO:0000259" key="15">
    <source>
        <dbReference type="Pfam" id="PF23953"/>
    </source>
</evidence>
<evidence type="ECO:0000313" key="16">
    <source>
        <dbReference type="EMBL" id="KAJ4459943.1"/>
    </source>
</evidence>
<evidence type="ECO:0000256" key="2">
    <source>
        <dbReference type="ARBA" id="ARBA00004496"/>
    </source>
</evidence>
<feature type="repeat" description="WD" evidence="11">
    <location>
        <begin position="59"/>
        <end position="100"/>
    </location>
</feature>
<keyword evidence="9" id="KW-0333">Golgi apparatus</keyword>
<keyword evidence="7" id="KW-0931">ER-Golgi transport</keyword>
<feature type="region of interest" description="Disordered" evidence="12">
    <location>
        <begin position="945"/>
        <end position="999"/>
    </location>
</feature>
<dbReference type="InterPro" id="IPR006692">
    <property type="entry name" value="Beta-prop_COPA/B_2nd"/>
</dbReference>
<sequence length="1286" mass="140743">MQDRAAPATGNALFVKFESSSSRVKGLTFHPVRPWILASLHNGVIQLWNWKLGILICTFRDHDGPVRGIEFHPEEPIFVSGGDDRTIRLWNFKRRVCLNTFYGHQDYIRSVQFHPHQPWILSASDDQSVKIWDYKLSKCICTLTGHHHYVMCAKFHPTKPLVASASLDQSIRIWDISGVSGSSLSSLISELPRFASFVEHGVVKLEIDYHDRGVNSLDWSKDGTHLLSGSDDRTVRLWKFQGSYLLASLSPPDSDSKAVPQRTFQGHVHNVSAVIFHPHSDLMLSNSAIATFRRESDRYWCFAAHPRLNLLAAGHDSGLLVFKLGRERPRSPSTGTWSSWSRTAHPGALYAYDLSTGGAEQMLIKLTRPFATLRSLHYNPSENYFLLTSNEGTGVTDIIVPSAGKVAQVPMGSSAAFYSRQQFVVLNLTELILLNKRNEVTGRFFKPSHISVDAIFPAPPGYVLLRGEDKVHLLDIEQKREVATVAASHIKSVVWSHDFNYVAMYSKHNLPAPTAAHTPDPLCFMLARRSIPLVGYIYVCNRKFELQCTIFENLRIKTAIWDDTSDVLLYNTWSHLKYCLPNGDTGIISTVEVPNYLCKANGPVLFSIDHNAAIQTTPIETFEYAFKDALRLKQFDGVTRLLRTSDRICGQSLISYLQARGFPDVALVLERDDHRRFDLALESGNIEVALEAARKLKETKCWNKLAEAAWMQGNTDVVEMAYQQTRNFQQLSFLYLITGAFDKLAKMMRINEALGDPQSRFHNALYLGDAAERVKVLRGSNLKSLADTCEQTHGLAPPPAPTPAAPAPAGPAPSQTKEDLLLQFATPAPTATTSTAMPSVEDLIAQAPGAAAKQAAARQTQSALFSTAHSLAAGALLAPPVPILRAHNWPLLQVSRGYFSGVVAALSSASQPAGPAAAAAASAPTPAAAPVEITSAVQAWGGDDDINVDAEAAPPAPAGAPEGSPAGKGGWADDEDVDVPDLPEPKAAAARPGASAITRGPSAAGPWVAASRHPAVHALAGSFESACKLLQQHPGVANMEPLKPLLLQLHEASQFYLPVNAALPGVPALVQADTPLNPFTLAALQARQAAGLRCMTEGKFSETLAHFQFVLRALVLADFSKAERREATDLRNLARAYVTAVRLELTRRDCKDPVRALELAALFTHTDMQPMHMLLSLRQAMNAAYKLNNFGYAQMFGQRLLELNPPEDMAAKTRKIVQFCQANPRNEHEIPYDPRNPFVICTISMRPIYAGAERVMCAHCGSSAVPQAAPTLCPTCGLVVMRPPAH</sequence>
<dbReference type="PANTHER" id="PTHR19876">
    <property type="entry name" value="COATOMER"/>
    <property type="match status" value="1"/>
</dbReference>
<dbReference type="InterPro" id="IPR010714">
    <property type="entry name" value="Coatomer_asu_C"/>
</dbReference>
<dbReference type="PRINTS" id="PR00320">
    <property type="entry name" value="GPROTEINBRPT"/>
</dbReference>
<feature type="domain" description="Coatomer alpha subunit C-terminal" evidence="14">
    <location>
        <begin position="927"/>
        <end position="1279"/>
    </location>
</feature>
<keyword evidence="5 11" id="KW-0853">WD repeat</keyword>
<keyword evidence="17" id="KW-1185">Reference proteome</keyword>
<dbReference type="InterPro" id="IPR047312">
    <property type="entry name" value="Coatomer_alpha_WD-assoc_reg"/>
</dbReference>
<keyword evidence="4" id="KW-0963">Cytoplasm</keyword>
<evidence type="ECO:0000256" key="6">
    <source>
        <dbReference type="ARBA" id="ARBA00022737"/>
    </source>
</evidence>
<dbReference type="CDD" id="cd22948">
    <property type="entry name" value="Coatomer_WDAD_alpha"/>
    <property type="match status" value="1"/>
</dbReference>
<dbReference type="InterPro" id="IPR050844">
    <property type="entry name" value="Coatomer_complex_subunit"/>
</dbReference>
<feature type="repeat" description="WD" evidence="11">
    <location>
        <begin position="101"/>
        <end position="142"/>
    </location>
</feature>
<dbReference type="PROSITE" id="PS50082">
    <property type="entry name" value="WD_REPEATS_2"/>
    <property type="match status" value="4"/>
</dbReference>
<dbReference type="InterPro" id="IPR011048">
    <property type="entry name" value="Haem_d1_sf"/>
</dbReference>
<evidence type="ECO:0000256" key="5">
    <source>
        <dbReference type="ARBA" id="ARBA00022574"/>
    </source>
</evidence>